<keyword evidence="17" id="KW-1185">Reference proteome</keyword>
<accession>A0A5B7ZPT2</accession>
<keyword evidence="7" id="KW-0547">Nucleotide-binding</keyword>
<dbReference type="PANTHER" id="PTHR45436">
    <property type="entry name" value="SENSOR HISTIDINE KINASE YKOH"/>
    <property type="match status" value="1"/>
</dbReference>
<dbReference type="SUPFAM" id="SSF55874">
    <property type="entry name" value="ATPase domain of HSP90 chaperone/DNA topoisomerase II/histidine kinase"/>
    <property type="match status" value="1"/>
</dbReference>
<keyword evidence="6 13" id="KW-0812">Transmembrane</keyword>
<evidence type="ECO:0000256" key="12">
    <source>
        <dbReference type="ARBA" id="ARBA00023136"/>
    </source>
</evidence>
<dbReference type="OrthoDB" id="9809567at2"/>
<evidence type="ECO:0000313" key="16">
    <source>
        <dbReference type="EMBL" id="QDA57070.1"/>
    </source>
</evidence>
<evidence type="ECO:0000256" key="2">
    <source>
        <dbReference type="ARBA" id="ARBA00004370"/>
    </source>
</evidence>
<sequence>MASATPATPPNDGAARRRRLRIAQPRSLQSRQLWAASLGLIAFLALAGYALDFAFQSTARSGMRERLHSYALAYANSDFARDGSVVPPYDPPDPRFKRPGSGLYAQIVLPAGRWESDSAQGPRLPVGPMLKASEQVFEGPLPVIRINGERGQVYRYGYGLVFSGSDDASREFPYTVYILEDTTALGRQLAAFRSALWINLGGAGVVLLLLQMLVLRWSLRPLRDVISELKRVQAGGASGMSEAHPRELEPLTESINAFIESERENLDRQRNTLADLAHSLKTPLAVLRSRLDSDTGESELREEVDTQLRRMNDMVSYQLARAARSGHQLFAAPIEIEPHAEQIVTGLEKVYASKRVLCEFEIAAQARFHGETGDLQELLGNLLENAFKWAKSRVLLTVAEGESAPNRRPGLSITVEDDGPGIAEDRIAHVLQRGVRGDERVQGHGIGLAIVQDIVKSYRGELHVSRSQELGGAKFEIVLPPGL</sequence>
<dbReference type="CDD" id="cd00082">
    <property type="entry name" value="HisKA"/>
    <property type="match status" value="1"/>
</dbReference>
<dbReference type="Proteomes" id="UP000308149">
    <property type="component" value="Chromosome"/>
</dbReference>
<evidence type="ECO:0000259" key="14">
    <source>
        <dbReference type="PROSITE" id="PS50109"/>
    </source>
</evidence>
<evidence type="ECO:0000256" key="13">
    <source>
        <dbReference type="SAM" id="Phobius"/>
    </source>
</evidence>
<evidence type="ECO:0000256" key="10">
    <source>
        <dbReference type="ARBA" id="ARBA00022989"/>
    </source>
</evidence>
<dbReference type="GO" id="GO:0005524">
    <property type="term" value="F:ATP binding"/>
    <property type="evidence" value="ECO:0007669"/>
    <property type="project" value="UniProtKB-KW"/>
</dbReference>
<dbReference type="EMBL" id="CP040871">
    <property type="protein sequence ID" value="QDA57070.1"/>
    <property type="molecule type" value="Genomic_DNA"/>
</dbReference>
<evidence type="ECO:0000256" key="1">
    <source>
        <dbReference type="ARBA" id="ARBA00000085"/>
    </source>
</evidence>
<evidence type="ECO:0000313" key="17">
    <source>
        <dbReference type="Proteomes" id="UP000308149"/>
    </source>
</evidence>
<dbReference type="InterPro" id="IPR003661">
    <property type="entry name" value="HisK_dim/P_dom"/>
</dbReference>
<evidence type="ECO:0000256" key="7">
    <source>
        <dbReference type="ARBA" id="ARBA00022741"/>
    </source>
</evidence>
<organism evidence="16 17">
    <name type="scientific">Thermomonas aquatica</name>
    <dbReference type="NCBI Taxonomy" id="2202149"/>
    <lineage>
        <taxon>Bacteria</taxon>
        <taxon>Pseudomonadati</taxon>
        <taxon>Pseudomonadota</taxon>
        <taxon>Gammaproteobacteria</taxon>
        <taxon>Lysobacterales</taxon>
        <taxon>Lysobacteraceae</taxon>
        <taxon>Thermomonas</taxon>
    </lineage>
</organism>
<proteinExistence type="predicted"/>
<keyword evidence="5" id="KW-0808">Transferase</keyword>
<comment type="catalytic activity">
    <reaction evidence="1">
        <text>ATP + protein L-histidine = ADP + protein N-phospho-L-histidine.</text>
        <dbReference type="EC" id="2.7.13.3"/>
    </reaction>
</comment>
<keyword evidence="10 13" id="KW-1133">Transmembrane helix</keyword>
<dbReference type="EC" id="2.7.13.3" evidence="3"/>
<dbReference type="Gene3D" id="3.30.565.10">
    <property type="entry name" value="Histidine kinase-like ATPase, C-terminal domain"/>
    <property type="match status" value="1"/>
</dbReference>
<dbReference type="KEGG" id="thes:FHQ07_06940"/>
<protein>
    <recommendedName>
        <fullName evidence="3">histidine kinase</fullName>
        <ecNumber evidence="3">2.7.13.3</ecNumber>
    </recommendedName>
</protein>
<dbReference type="PRINTS" id="PR00344">
    <property type="entry name" value="BCTRLSENSOR"/>
</dbReference>
<dbReference type="SMART" id="SM00387">
    <property type="entry name" value="HATPase_c"/>
    <property type="match status" value="1"/>
</dbReference>
<dbReference type="PROSITE" id="PS50885">
    <property type="entry name" value="HAMP"/>
    <property type="match status" value="1"/>
</dbReference>
<dbReference type="Pfam" id="PF02518">
    <property type="entry name" value="HATPase_c"/>
    <property type="match status" value="1"/>
</dbReference>
<dbReference type="SUPFAM" id="SSF47384">
    <property type="entry name" value="Homodimeric domain of signal transducing histidine kinase"/>
    <property type="match status" value="1"/>
</dbReference>
<keyword evidence="12 13" id="KW-0472">Membrane</keyword>
<comment type="subcellular location">
    <subcellularLocation>
        <location evidence="2">Membrane</location>
    </subcellularLocation>
</comment>
<evidence type="ECO:0000256" key="8">
    <source>
        <dbReference type="ARBA" id="ARBA00022777"/>
    </source>
</evidence>
<dbReference type="PANTHER" id="PTHR45436:SF4">
    <property type="entry name" value="SENSOR PROTEIN PHOQ"/>
    <property type="match status" value="1"/>
</dbReference>
<dbReference type="InterPro" id="IPR050428">
    <property type="entry name" value="TCS_sensor_his_kinase"/>
</dbReference>
<feature type="transmembrane region" description="Helical" evidence="13">
    <location>
        <begin position="33"/>
        <end position="55"/>
    </location>
</feature>
<evidence type="ECO:0000256" key="3">
    <source>
        <dbReference type="ARBA" id="ARBA00012438"/>
    </source>
</evidence>
<dbReference type="RefSeq" id="WP_139716122.1">
    <property type="nucleotide sequence ID" value="NZ_CP040871.1"/>
</dbReference>
<evidence type="ECO:0000259" key="15">
    <source>
        <dbReference type="PROSITE" id="PS50885"/>
    </source>
</evidence>
<keyword evidence="8 16" id="KW-0418">Kinase</keyword>
<keyword evidence="11" id="KW-0902">Two-component regulatory system</keyword>
<dbReference type="CDD" id="cd16954">
    <property type="entry name" value="HATPase_PhoQ-like"/>
    <property type="match status" value="1"/>
</dbReference>
<dbReference type="Gene3D" id="1.10.287.130">
    <property type="match status" value="1"/>
</dbReference>
<dbReference type="GO" id="GO:0005886">
    <property type="term" value="C:plasma membrane"/>
    <property type="evidence" value="ECO:0007669"/>
    <property type="project" value="TreeGrafter"/>
</dbReference>
<dbReference type="InterPro" id="IPR005467">
    <property type="entry name" value="His_kinase_dom"/>
</dbReference>
<keyword evidence="9" id="KW-0067">ATP-binding</keyword>
<feature type="domain" description="Histidine kinase" evidence="14">
    <location>
        <begin position="275"/>
        <end position="483"/>
    </location>
</feature>
<dbReference type="InterPro" id="IPR003660">
    <property type="entry name" value="HAMP_dom"/>
</dbReference>
<dbReference type="InterPro" id="IPR004358">
    <property type="entry name" value="Sig_transdc_His_kin-like_C"/>
</dbReference>
<reference evidence="16 17" key="1">
    <citation type="submission" date="2019-06" db="EMBL/GenBank/DDBJ databases">
        <title>Thermomonas aquatica sp. nov., isolated from an industrial wastewater treatment plant.</title>
        <authorList>
            <person name="Jeon J.H."/>
            <person name="Park D.-S."/>
        </authorList>
    </citation>
    <scope>NUCLEOTIDE SEQUENCE [LARGE SCALE GENOMIC DNA]</scope>
    <source>
        <strain evidence="16 17">SY21</strain>
    </source>
</reference>
<dbReference type="InterPro" id="IPR058619">
    <property type="entry name" value="PhoQ/CarS-like_HATPase"/>
</dbReference>
<gene>
    <name evidence="16" type="ORF">FHQ07_06940</name>
</gene>
<dbReference type="InterPro" id="IPR003594">
    <property type="entry name" value="HATPase_dom"/>
</dbReference>
<dbReference type="PROSITE" id="PS50109">
    <property type="entry name" value="HIS_KIN"/>
    <property type="match status" value="1"/>
</dbReference>
<evidence type="ECO:0000256" key="11">
    <source>
        <dbReference type="ARBA" id="ARBA00023012"/>
    </source>
</evidence>
<dbReference type="InterPro" id="IPR036890">
    <property type="entry name" value="HATPase_C_sf"/>
</dbReference>
<feature type="transmembrane region" description="Helical" evidence="13">
    <location>
        <begin position="196"/>
        <end position="219"/>
    </location>
</feature>
<dbReference type="AlphaFoldDB" id="A0A5B7ZPT2"/>
<name>A0A5B7ZPT2_9GAMM</name>
<evidence type="ECO:0000256" key="9">
    <source>
        <dbReference type="ARBA" id="ARBA00022840"/>
    </source>
</evidence>
<evidence type="ECO:0000256" key="5">
    <source>
        <dbReference type="ARBA" id="ARBA00022679"/>
    </source>
</evidence>
<dbReference type="InterPro" id="IPR036097">
    <property type="entry name" value="HisK_dim/P_sf"/>
</dbReference>
<evidence type="ECO:0000256" key="4">
    <source>
        <dbReference type="ARBA" id="ARBA00022553"/>
    </source>
</evidence>
<feature type="domain" description="HAMP" evidence="15">
    <location>
        <begin position="216"/>
        <end position="267"/>
    </location>
</feature>
<evidence type="ECO:0000256" key="6">
    <source>
        <dbReference type="ARBA" id="ARBA00022692"/>
    </source>
</evidence>
<keyword evidence="4" id="KW-0597">Phosphoprotein</keyword>
<dbReference type="GO" id="GO:0000155">
    <property type="term" value="F:phosphorelay sensor kinase activity"/>
    <property type="evidence" value="ECO:0007669"/>
    <property type="project" value="InterPro"/>
</dbReference>